<keyword evidence="1" id="KW-0472">Membrane</keyword>
<keyword evidence="1" id="KW-0812">Transmembrane</keyword>
<protein>
    <submittedName>
        <fullName evidence="3">DUF3592 domain-containing protein</fullName>
    </submittedName>
</protein>
<dbReference type="RefSeq" id="WP_264511031.1">
    <property type="nucleotide sequence ID" value="NZ_JAPDDR010000002.1"/>
</dbReference>
<dbReference type="InterPro" id="IPR021994">
    <property type="entry name" value="DUF3592"/>
</dbReference>
<keyword evidence="1" id="KW-1133">Transmembrane helix</keyword>
<proteinExistence type="predicted"/>
<keyword evidence="4" id="KW-1185">Reference proteome</keyword>
<dbReference type="Pfam" id="PF12158">
    <property type="entry name" value="DUF3592"/>
    <property type="match status" value="1"/>
</dbReference>
<evidence type="ECO:0000256" key="1">
    <source>
        <dbReference type="SAM" id="Phobius"/>
    </source>
</evidence>
<sequence>MGIIWTALGLVLVGAGLGAMWSGITGGGWQKIPCIIERFEIAAKPDTDAHFVPDLAFRYEFAGRSYTSHRLWRGKQTKASYGSLSEIRHTFASNTNSECHVNPRKPEQACLVKEDPRNIWGGLAFAVFACFFTAIGLAMIFEKPSLVRLRNRGFAKGVIPVIFVQMFGTAGLGLLVMAIVGRESLPLLLALPCLAFGMGGSWALLKRHRRRLRRALKDHQRNLRRARS</sequence>
<evidence type="ECO:0000313" key="3">
    <source>
        <dbReference type="EMBL" id="MCW1912537.1"/>
    </source>
</evidence>
<name>A0ABT3FY91_9BACT</name>
<reference evidence="3" key="1">
    <citation type="submission" date="2022-10" db="EMBL/GenBank/DDBJ databases">
        <title>Luteolibacter sp. GHJ8, whole genome shotgun sequencing project.</title>
        <authorList>
            <person name="Zhao G."/>
            <person name="Shen L."/>
        </authorList>
    </citation>
    <scope>NUCLEOTIDE SEQUENCE</scope>
    <source>
        <strain evidence="3">GHJ8</strain>
    </source>
</reference>
<organism evidence="3 4">
    <name type="scientific">Luteolibacter rhizosphaerae</name>
    <dbReference type="NCBI Taxonomy" id="2989719"/>
    <lineage>
        <taxon>Bacteria</taxon>
        <taxon>Pseudomonadati</taxon>
        <taxon>Verrucomicrobiota</taxon>
        <taxon>Verrucomicrobiia</taxon>
        <taxon>Verrucomicrobiales</taxon>
        <taxon>Verrucomicrobiaceae</taxon>
        <taxon>Luteolibacter</taxon>
    </lineage>
</organism>
<dbReference type="EMBL" id="JAPDDR010000002">
    <property type="protein sequence ID" value="MCW1912537.1"/>
    <property type="molecule type" value="Genomic_DNA"/>
</dbReference>
<comment type="caution">
    <text evidence="3">The sequence shown here is derived from an EMBL/GenBank/DDBJ whole genome shotgun (WGS) entry which is preliminary data.</text>
</comment>
<dbReference type="Proteomes" id="UP001165653">
    <property type="component" value="Unassembled WGS sequence"/>
</dbReference>
<evidence type="ECO:0000259" key="2">
    <source>
        <dbReference type="Pfam" id="PF12158"/>
    </source>
</evidence>
<feature type="transmembrane region" description="Helical" evidence="1">
    <location>
        <begin position="119"/>
        <end position="141"/>
    </location>
</feature>
<accession>A0ABT3FY91</accession>
<gene>
    <name evidence="3" type="ORF">OJ996_03060</name>
</gene>
<feature type="transmembrane region" description="Helical" evidence="1">
    <location>
        <begin position="153"/>
        <end position="179"/>
    </location>
</feature>
<feature type="transmembrane region" description="Helical" evidence="1">
    <location>
        <begin position="185"/>
        <end position="205"/>
    </location>
</feature>
<feature type="domain" description="DUF3592" evidence="2">
    <location>
        <begin position="40"/>
        <end position="114"/>
    </location>
</feature>
<evidence type="ECO:0000313" key="4">
    <source>
        <dbReference type="Proteomes" id="UP001165653"/>
    </source>
</evidence>